<comment type="subunit">
    <text evidence="3">Heterodimer of an alpha and a beta chain.</text>
</comment>
<organism evidence="9 10">
    <name type="scientific">Nocardioides deserti</name>
    <dbReference type="NCBI Taxonomy" id="1588644"/>
    <lineage>
        <taxon>Bacteria</taxon>
        <taxon>Bacillati</taxon>
        <taxon>Actinomycetota</taxon>
        <taxon>Actinomycetes</taxon>
        <taxon>Propionibacteriales</taxon>
        <taxon>Nocardioidaceae</taxon>
        <taxon>Nocardioides</taxon>
    </lineage>
</organism>
<feature type="domain" description="Methylmalonyl-CoA mutase alpha/beta chain catalytic" evidence="8">
    <location>
        <begin position="211"/>
        <end position="445"/>
    </location>
</feature>
<sequence>MTQPQGAVEGGLDEPTELEPEQGTLDLAGDGDRWTVQDWEQAAAAVLRKSRRLKDDDPDDAVWTKLTRTTLDGIEVTPLGTPALLEGLSTSGRPTRVGPWDVRAHLGATGVPAKQANEEGLVDLDGGVASLWVTADADTDLLALLEGVLLDLAPVVLDAPTAPVAVAEAFLAHLGGTTPADGTNLGVDGRASDEDLVAVARLALDKGVLGVVVDATVAHDLGASDAQELGYSMWVAARVLRVLTGAGFGVDDAARLVEFRYAATDEQFPTIAKLRAARRLWARVLELSEAAPAEQRQHVVTSRPMMSKYDPYVNMLRTTVASFAAGVGGADAVTVLPFDSPLGRPDAFGRRIARNTSHLLVDEALVAKVADPAGGAYAVEKLTDDLAVAGWDVLGRLDAGESLDDAIAETVARREREVATRKRPITGLTEFPNLAEQLPERAPDAAADAVRRYGAAFEELRDAPAARPVFLATMGTVAAHTARATFATNLLAAGGIAVEVAGPTGGVDEVVAAYTSGGATPVVCLAGSDAAYDEWADQLVPALREAGARHVIVAGKPRDGVDDSCAMGVDALAFLTRTREQLQ</sequence>
<comment type="cofactor">
    <cofactor evidence="1">
        <name>adenosylcob(III)alamin</name>
        <dbReference type="ChEBI" id="CHEBI:18408"/>
    </cofactor>
</comment>
<accession>A0ABR6U9B3</accession>
<dbReference type="Gene3D" id="3.40.50.280">
    <property type="entry name" value="Cobalamin-binding domain"/>
    <property type="match status" value="1"/>
</dbReference>
<dbReference type="Gene3D" id="3.20.20.240">
    <property type="entry name" value="Methylmalonyl-CoA mutase"/>
    <property type="match status" value="1"/>
</dbReference>
<keyword evidence="5" id="KW-0413">Isomerase</keyword>
<keyword evidence="10" id="KW-1185">Reference proteome</keyword>
<proteinExistence type="inferred from homology"/>
<gene>
    <name evidence="9" type="ORF">H7344_12105</name>
</gene>
<keyword evidence="6" id="KW-0170">Cobalt</keyword>
<evidence type="ECO:0000256" key="3">
    <source>
        <dbReference type="ARBA" id="ARBA00011870"/>
    </source>
</evidence>
<reference evidence="9 10" key="1">
    <citation type="submission" date="2020-08" db="EMBL/GenBank/DDBJ databases">
        <title>novel species in genus Nocardioides.</title>
        <authorList>
            <person name="Zhang G."/>
        </authorList>
    </citation>
    <scope>NUCLEOTIDE SEQUENCE [LARGE SCALE GENOMIC DNA]</scope>
    <source>
        <strain evidence="9 10">SC8A-24</strain>
    </source>
</reference>
<evidence type="ECO:0000256" key="6">
    <source>
        <dbReference type="ARBA" id="ARBA00023285"/>
    </source>
</evidence>
<dbReference type="PANTHER" id="PTHR48101">
    <property type="entry name" value="METHYLMALONYL-COA MUTASE, MITOCHONDRIAL-RELATED"/>
    <property type="match status" value="1"/>
</dbReference>
<dbReference type="PANTHER" id="PTHR48101:SF4">
    <property type="entry name" value="METHYLMALONYL-COA MUTASE, MITOCHONDRIAL"/>
    <property type="match status" value="1"/>
</dbReference>
<evidence type="ECO:0000256" key="2">
    <source>
        <dbReference type="ARBA" id="ARBA00008465"/>
    </source>
</evidence>
<evidence type="ECO:0000256" key="5">
    <source>
        <dbReference type="ARBA" id="ARBA00023235"/>
    </source>
</evidence>
<evidence type="ECO:0000256" key="7">
    <source>
        <dbReference type="SAM" id="MobiDB-lite"/>
    </source>
</evidence>
<evidence type="ECO:0000256" key="1">
    <source>
        <dbReference type="ARBA" id="ARBA00001922"/>
    </source>
</evidence>
<dbReference type="EMBL" id="JACMYC010000006">
    <property type="protein sequence ID" value="MBC2961037.1"/>
    <property type="molecule type" value="Genomic_DNA"/>
</dbReference>
<dbReference type="InterPro" id="IPR036724">
    <property type="entry name" value="Cobalamin-bd_sf"/>
</dbReference>
<dbReference type="SUPFAM" id="SSF52242">
    <property type="entry name" value="Cobalamin (vitamin B12)-binding domain"/>
    <property type="match status" value="1"/>
</dbReference>
<evidence type="ECO:0000313" key="9">
    <source>
        <dbReference type="EMBL" id="MBC2961037.1"/>
    </source>
</evidence>
<dbReference type="Proteomes" id="UP000604001">
    <property type="component" value="Unassembled WGS sequence"/>
</dbReference>
<dbReference type="InterPro" id="IPR006099">
    <property type="entry name" value="MeMalonylCoA_mutase_a/b_cat"/>
</dbReference>
<dbReference type="InterPro" id="IPR016176">
    <property type="entry name" value="Cbl-dep_enz_cat"/>
</dbReference>
<feature type="compositionally biased region" description="Acidic residues" evidence="7">
    <location>
        <begin position="11"/>
        <end position="20"/>
    </location>
</feature>
<comment type="similarity">
    <text evidence="2">Belongs to the methylmalonyl-CoA mutase family.</text>
</comment>
<name>A0ABR6U9B3_9ACTN</name>
<evidence type="ECO:0000256" key="4">
    <source>
        <dbReference type="ARBA" id="ARBA00022628"/>
    </source>
</evidence>
<protein>
    <submittedName>
        <fullName evidence="9">Methylmalonyl-CoA mutase</fullName>
    </submittedName>
</protein>
<feature type="region of interest" description="Disordered" evidence="7">
    <location>
        <begin position="1"/>
        <end position="31"/>
    </location>
</feature>
<evidence type="ECO:0000313" key="10">
    <source>
        <dbReference type="Proteomes" id="UP000604001"/>
    </source>
</evidence>
<dbReference type="RefSeq" id="WP_186346285.1">
    <property type="nucleotide sequence ID" value="NZ_BMMR01000004.1"/>
</dbReference>
<dbReference type="Pfam" id="PF01642">
    <property type="entry name" value="MM_CoA_mutase"/>
    <property type="match status" value="1"/>
</dbReference>
<comment type="caution">
    <text evidence="9">The sequence shown here is derived from an EMBL/GenBank/DDBJ whole genome shotgun (WGS) entry which is preliminary data.</text>
</comment>
<dbReference type="SUPFAM" id="SSF51703">
    <property type="entry name" value="Cobalamin (vitamin B12)-dependent enzymes"/>
    <property type="match status" value="1"/>
</dbReference>
<evidence type="ECO:0000259" key="8">
    <source>
        <dbReference type="Pfam" id="PF01642"/>
    </source>
</evidence>
<keyword evidence="4" id="KW-0846">Cobalamin</keyword>